<accession>A0A1X0AZP6</accession>
<proteinExistence type="predicted"/>
<dbReference type="AlphaFoldDB" id="A0A1X0AZP6"/>
<keyword evidence="3" id="KW-1185">Reference proteome</keyword>
<feature type="transmembrane region" description="Helical" evidence="1">
    <location>
        <begin position="117"/>
        <end position="138"/>
    </location>
</feature>
<feature type="transmembrane region" description="Helical" evidence="1">
    <location>
        <begin position="12"/>
        <end position="35"/>
    </location>
</feature>
<keyword evidence="1" id="KW-0812">Transmembrane</keyword>
<sequence length="158" mass="17463">MNWNFLGTDWRLFGILAVVAFATLMVFATGAFLYIRRLRSSEPLPMSEGIGAKRAVLAKVRKREELSPEELQFATQVISDQRSPLAFCIPAAIFSMGCFYVLGSLEQLHGATPSERTFIGVIPMFTSTNIAIQLLRVIKLKRRLPRPAPPNPQLGAGA</sequence>
<dbReference type="Proteomes" id="UP000192448">
    <property type="component" value="Unassembled WGS sequence"/>
</dbReference>
<keyword evidence="1" id="KW-0472">Membrane</keyword>
<dbReference type="RefSeq" id="WP_083164746.1">
    <property type="nucleotide sequence ID" value="NZ_MVHF01000012.1"/>
</dbReference>
<gene>
    <name evidence="2" type="ORF">BST13_14640</name>
</gene>
<keyword evidence="1" id="KW-1133">Transmembrane helix</keyword>
<protein>
    <submittedName>
        <fullName evidence="2">Uncharacterized protein</fullName>
    </submittedName>
</protein>
<dbReference type="EMBL" id="MVHF01000012">
    <property type="protein sequence ID" value="ORA35328.1"/>
    <property type="molecule type" value="Genomic_DNA"/>
</dbReference>
<dbReference type="OrthoDB" id="4617788at2"/>
<name>A0A1X0AZP6_9MYCO</name>
<evidence type="ECO:0000313" key="2">
    <source>
        <dbReference type="EMBL" id="ORA35328.1"/>
    </source>
</evidence>
<comment type="caution">
    <text evidence="2">The sequence shown here is derived from an EMBL/GenBank/DDBJ whole genome shotgun (WGS) entry which is preliminary data.</text>
</comment>
<organism evidence="2 3">
    <name type="scientific">Mycobacterium aquaticum</name>
    <dbReference type="NCBI Taxonomy" id="1927124"/>
    <lineage>
        <taxon>Bacteria</taxon>
        <taxon>Bacillati</taxon>
        <taxon>Actinomycetota</taxon>
        <taxon>Actinomycetes</taxon>
        <taxon>Mycobacteriales</taxon>
        <taxon>Mycobacteriaceae</taxon>
        <taxon>Mycobacterium</taxon>
    </lineage>
</organism>
<evidence type="ECO:0000256" key="1">
    <source>
        <dbReference type="SAM" id="Phobius"/>
    </source>
</evidence>
<dbReference type="STRING" id="1927124.BST13_14640"/>
<evidence type="ECO:0000313" key="3">
    <source>
        <dbReference type="Proteomes" id="UP000192448"/>
    </source>
</evidence>
<feature type="transmembrane region" description="Helical" evidence="1">
    <location>
        <begin position="85"/>
        <end position="105"/>
    </location>
</feature>
<reference evidence="2 3" key="1">
    <citation type="submission" date="2017-02" db="EMBL/GenBank/DDBJ databases">
        <title>The new phylogeny of genus Mycobacterium.</title>
        <authorList>
            <person name="Tortoli E."/>
            <person name="Trovato A."/>
            <person name="Cirillo D.M."/>
        </authorList>
    </citation>
    <scope>NUCLEOTIDE SEQUENCE [LARGE SCALE GENOMIC DNA]</scope>
    <source>
        <strain evidence="2 3">RW6</strain>
    </source>
</reference>